<dbReference type="InterPro" id="IPR050914">
    <property type="entry name" value="snRNP_SmB/NAA38-like"/>
</dbReference>
<evidence type="ECO:0000313" key="3">
    <source>
        <dbReference type="Proteomes" id="UP000815325"/>
    </source>
</evidence>
<organism evidence="2 3">
    <name type="scientific">Dunaliella salina</name>
    <name type="common">Green alga</name>
    <name type="synonym">Protococcus salinus</name>
    <dbReference type="NCBI Taxonomy" id="3046"/>
    <lineage>
        <taxon>Eukaryota</taxon>
        <taxon>Viridiplantae</taxon>
        <taxon>Chlorophyta</taxon>
        <taxon>core chlorophytes</taxon>
        <taxon>Chlorophyceae</taxon>
        <taxon>CS clade</taxon>
        <taxon>Chlamydomonadales</taxon>
        <taxon>Dunaliellaceae</taxon>
        <taxon>Dunaliella</taxon>
    </lineage>
</organism>
<gene>
    <name evidence="2" type="ORF">DUNSADRAFT_7820</name>
</gene>
<dbReference type="InterPro" id="IPR010920">
    <property type="entry name" value="LSM_dom_sf"/>
</dbReference>
<dbReference type="EMBL" id="MU069720">
    <property type="protein sequence ID" value="KAF5835145.1"/>
    <property type="molecule type" value="Genomic_DNA"/>
</dbReference>
<dbReference type="SUPFAM" id="SSF50182">
    <property type="entry name" value="Sm-like ribonucleoproteins"/>
    <property type="match status" value="1"/>
</dbReference>
<protein>
    <recommendedName>
        <fullName evidence="1">Sm domain-containing protein</fullName>
    </recommendedName>
</protein>
<proteinExistence type="predicted"/>
<accession>A0ABQ7GKK3</accession>
<name>A0ABQ7GKK3_DUNSA</name>
<evidence type="ECO:0000313" key="2">
    <source>
        <dbReference type="EMBL" id="KAF5835145.1"/>
    </source>
</evidence>
<dbReference type="CDD" id="cd06168">
    <property type="entry name" value="LSMD1"/>
    <property type="match status" value="1"/>
</dbReference>
<dbReference type="Proteomes" id="UP000815325">
    <property type="component" value="Unassembled WGS sequence"/>
</dbReference>
<dbReference type="PANTHER" id="PTHR10701:SF5">
    <property type="entry name" value="N-ALPHA-ACETYLTRANSFERASE 38, NATC AUXILIARY SUBUNIT"/>
    <property type="match status" value="1"/>
</dbReference>
<dbReference type="InterPro" id="IPR001163">
    <property type="entry name" value="Sm_dom_euk/arc"/>
</dbReference>
<dbReference type="InterPro" id="IPR034110">
    <property type="entry name" value="LSMD1_Sm"/>
</dbReference>
<reference evidence="2" key="1">
    <citation type="submission" date="2017-08" db="EMBL/GenBank/DDBJ databases">
        <authorList>
            <person name="Polle J.E."/>
            <person name="Barry K."/>
            <person name="Cushman J."/>
            <person name="Schmutz J."/>
            <person name="Tran D."/>
            <person name="Hathwaick L.T."/>
            <person name="Yim W.C."/>
            <person name="Jenkins J."/>
            <person name="Mckie-Krisberg Z.M."/>
            <person name="Prochnik S."/>
            <person name="Lindquist E."/>
            <person name="Dockter R.B."/>
            <person name="Adam C."/>
            <person name="Molina H."/>
            <person name="Bunkerborg J."/>
            <person name="Jin E."/>
            <person name="Buchheim M."/>
            <person name="Magnuson J."/>
        </authorList>
    </citation>
    <scope>NUCLEOTIDE SEQUENCE</scope>
    <source>
        <strain evidence="2">CCAP 19/18</strain>
    </source>
</reference>
<keyword evidence="3" id="KW-1185">Reference proteome</keyword>
<dbReference type="Pfam" id="PF01423">
    <property type="entry name" value="LSM"/>
    <property type="match status" value="1"/>
</dbReference>
<dbReference type="PANTHER" id="PTHR10701">
    <property type="entry name" value="SMALL NUCLEAR RIBONUCLEOPROTEIN-ASSOCIATED PROTEIN B AND N"/>
    <property type="match status" value="1"/>
</dbReference>
<dbReference type="Gene3D" id="2.30.30.100">
    <property type="match status" value="1"/>
</dbReference>
<comment type="caution">
    <text evidence="2">The sequence shown here is derived from an EMBL/GenBank/DDBJ whole genome shotgun (WGS) entry which is preliminary data.</text>
</comment>
<sequence length="97" mass="10763">MGATHDQQAHTSESSNIAQLKSILQRFIRVTNPQGRIITGELLCVDKQGNLVLGKAQEEVPKAEPRQMGMVLVPMHQQKNVELQVALGEKLEHLSLQ</sequence>
<feature type="domain" description="Sm" evidence="1">
    <location>
        <begin position="19"/>
        <end position="73"/>
    </location>
</feature>
<evidence type="ECO:0000259" key="1">
    <source>
        <dbReference type="Pfam" id="PF01423"/>
    </source>
</evidence>